<accession>A0AAW1KQ33</accession>
<dbReference type="EMBL" id="JASPKY010000191">
    <property type="protein sequence ID" value="KAK9722125.1"/>
    <property type="molecule type" value="Genomic_DNA"/>
</dbReference>
<reference evidence="1 2" key="1">
    <citation type="journal article" date="2024" name="BMC Genomics">
        <title>De novo assembly and annotation of Popillia japonica's genome with initial clues to its potential as an invasive pest.</title>
        <authorList>
            <person name="Cucini C."/>
            <person name="Boschi S."/>
            <person name="Funari R."/>
            <person name="Cardaioli E."/>
            <person name="Iannotti N."/>
            <person name="Marturano G."/>
            <person name="Paoli F."/>
            <person name="Bruttini M."/>
            <person name="Carapelli A."/>
            <person name="Frati F."/>
            <person name="Nardi F."/>
        </authorList>
    </citation>
    <scope>NUCLEOTIDE SEQUENCE [LARGE SCALE GENOMIC DNA]</scope>
    <source>
        <strain evidence="1">DMR45628</strain>
    </source>
</reference>
<sequence length="369" mass="43716">MSHLTLERFVTQLIRYSLDGYSNKDGTISQCSRPKWWPDYLKFLIPIRKLKDHLKKKEWASTLRNVVAACSEFHKMNFFNKVMAPNYVYAEDNVVIRRHSRSHDGFWTYSYGTNNRAVLKRETKPYTEKQTFVDRCKNYELIGNLNPVVYLSDITKDIASLLESFKQPKVVLVDIVKYPVNIKPARRRLLPPKFRKQHKKLIKQLPHVRLCNLFEQPKDIHYNKEDFLNYFKLGKHCAISDTQLTHNKAALSRILRNNNIPISSDLGRYGLQASNIIKGQTQRKTQRFEWYLKEIPEVKSKHQYSVTYTQSNSVELSHNYVFPKRQQHQTRLSLRVYSQLRKCKPVCVRVERMDLNKITDKYKKNSLSN</sequence>
<name>A0AAW1KQ33_POPJA</name>
<protein>
    <submittedName>
        <fullName evidence="1">Uncharacterized protein</fullName>
    </submittedName>
</protein>
<proteinExistence type="predicted"/>
<evidence type="ECO:0000313" key="2">
    <source>
        <dbReference type="Proteomes" id="UP001458880"/>
    </source>
</evidence>
<dbReference type="AlphaFoldDB" id="A0AAW1KQ33"/>
<gene>
    <name evidence="1" type="ORF">QE152_g19822</name>
</gene>
<organism evidence="1 2">
    <name type="scientific">Popillia japonica</name>
    <name type="common">Japanese beetle</name>
    <dbReference type="NCBI Taxonomy" id="7064"/>
    <lineage>
        <taxon>Eukaryota</taxon>
        <taxon>Metazoa</taxon>
        <taxon>Ecdysozoa</taxon>
        <taxon>Arthropoda</taxon>
        <taxon>Hexapoda</taxon>
        <taxon>Insecta</taxon>
        <taxon>Pterygota</taxon>
        <taxon>Neoptera</taxon>
        <taxon>Endopterygota</taxon>
        <taxon>Coleoptera</taxon>
        <taxon>Polyphaga</taxon>
        <taxon>Scarabaeiformia</taxon>
        <taxon>Scarabaeidae</taxon>
        <taxon>Rutelinae</taxon>
        <taxon>Popillia</taxon>
    </lineage>
</organism>
<keyword evidence="2" id="KW-1185">Reference proteome</keyword>
<comment type="caution">
    <text evidence="1">The sequence shown here is derived from an EMBL/GenBank/DDBJ whole genome shotgun (WGS) entry which is preliminary data.</text>
</comment>
<dbReference type="Proteomes" id="UP001458880">
    <property type="component" value="Unassembled WGS sequence"/>
</dbReference>
<evidence type="ECO:0000313" key="1">
    <source>
        <dbReference type="EMBL" id="KAK9722125.1"/>
    </source>
</evidence>